<keyword evidence="9 16" id="KW-1133">Transmembrane helix</keyword>
<comment type="caution">
    <text evidence="17">The sequence shown here is derived from an EMBL/GenBank/DDBJ whole genome shotgun (WGS) entry which is preliminary data.</text>
</comment>
<dbReference type="EC" id="2.7.8.8" evidence="4"/>
<comment type="similarity">
    <text evidence="3 15">Belongs to the CDP-alcohol phosphatidyltransferase class-I family.</text>
</comment>
<dbReference type="Gene3D" id="1.20.120.1760">
    <property type="match status" value="1"/>
</dbReference>
<dbReference type="OrthoDB" id="9777147at2"/>
<feature type="transmembrane region" description="Helical" evidence="16">
    <location>
        <begin position="144"/>
        <end position="160"/>
    </location>
</feature>
<evidence type="ECO:0000256" key="6">
    <source>
        <dbReference type="ARBA" id="ARBA00022516"/>
    </source>
</evidence>
<dbReference type="PANTHER" id="PTHR14269:SF61">
    <property type="entry name" value="CDP-DIACYLGLYCEROL--SERINE O-PHOSPHATIDYLTRANSFERASE"/>
    <property type="match status" value="1"/>
</dbReference>
<feature type="transmembrane region" description="Helical" evidence="16">
    <location>
        <begin position="93"/>
        <end position="110"/>
    </location>
</feature>
<gene>
    <name evidence="17" type="primary">pssA</name>
    <name evidence="17" type="ORF">DRW41_13445</name>
</gene>
<dbReference type="NCBIfam" id="TIGR00473">
    <property type="entry name" value="pssA"/>
    <property type="match status" value="1"/>
</dbReference>
<evidence type="ECO:0000256" key="3">
    <source>
        <dbReference type="ARBA" id="ARBA00010441"/>
    </source>
</evidence>
<evidence type="ECO:0000256" key="1">
    <source>
        <dbReference type="ARBA" id="ARBA00000287"/>
    </source>
</evidence>
<evidence type="ECO:0000256" key="7">
    <source>
        <dbReference type="ARBA" id="ARBA00022679"/>
    </source>
</evidence>
<evidence type="ECO:0000256" key="9">
    <source>
        <dbReference type="ARBA" id="ARBA00022989"/>
    </source>
</evidence>
<dbReference type="Pfam" id="PF01066">
    <property type="entry name" value="CDP-OH_P_transf"/>
    <property type="match status" value="1"/>
</dbReference>
<keyword evidence="10" id="KW-0443">Lipid metabolism</keyword>
<dbReference type="GO" id="GO:0016020">
    <property type="term" value="C:membrane"/>
    <property type="evidence" value="ECO:0007669"/>
    <property type="project" value="InterPro"/>
</dbReference>
<feature type="transmembrane region" description="Helical" evidence="16">
    <location>
        <begin position="117"/>
        <end position="138"/>
    </location>
</feature>
<evidence type="ECO:0000256" key="11">
    <source>
        <dbReference type="ARBA" id="ARBA00023136"/>
    </source>
</evidence>
<evidence type="ECO:0000256" key="10">
    <source>
        <dbReference type="ARBA" id="ARBA00023098"/>
    </source>
</evidence>
<evidence type="ECO:0000256" key="13">
    <source>
        <dbReference type="ARBA" id="ARBA00023264"/>
    </source>
</evidence>
<evidence type="ECO:0000256" key="8">
    <source>
        <dbReference type="ARBA" id="ARBA00022692"/>
    </source>
</evidence>
<reference evidence="17 18" key="1">
    <citation type="submission" date="2018-07" db="EMBL/GenBank/DDBJ databases">
        <title>Bacillus sp. YLB-04 draft genome sequence.</title>
        <authorList>
            <person name="Yu L."/>
            <person name="Tang X."/>
        </authorList>
    </citation>
    <scope>NUCLEOTIDE SEQUENCE [LARGE SCALE GENOMIC DNA]</scope>
    <source>
        <strain evidence="17 18">YLB-04</strain>
    </source>
</reference>
<evidence type="ECO:0000256" key="12">
    <source>
        <dbReference type="ARBA" id="ARBA00023209"/>
    </source>
</evidence>
<keyword evidence="8 16" id="KW-0812">Transmembrane</keyword>
<dbReference type="GO" id="GO:0003882">
    <property type="term" value="F:CDP-diacylglycerol-serine O-phosphatidyltransferase activity"/>
    <property type="evidence" value="ECO:0007669"/>
    <property type="project" value="UniProtKB-EC"/>
</dbReference>
<evidence type="ECO:0000256" key="4">
    <source>
        <dbReference type="ARBA" id="ARBA00013174"/>
    </source>
</evidence>
<dbReference type="InterPro" id="IPR004533">
    <property type="entry name" value="CDP-diaglyc--ser_O-PTrfase"/>
</dbReference>
<keyword evidence="11 16" id="KW-0472">Membrane</keyword>
<sequence>MPSPVVRSLPNWFTIANLLCGIFSIILNMNGLVWLSAILIFAAALMDLFDGRIARRLNVSSEVGVELDSLADIVSFGVAPALIVYTLTSPSMLASFAFTFYAAMGALRLARFSASPTVGYFMGIPIPMAGMVIAGMALFDYSNAYITILLAILMVSPIRVKKF</sequence>
<dbReference type="GO" id="GO:0012505">
    <property type="term" value="C:endomembrane system"/>
    <property type="evidence" value="ECO:0007669"/>
    <property type="project" value="UniProtKB-SubCell"/>
</dbReference>
<evidence type="ECO:0000256" key="5">
    <source>
        <dbReference type="ARBA" id="ARBA00017171"/>
    </source>
</evidence>
<dbReference type="PANTHER" id="PTHR14269">
    <property type="entry name" value="CDP-DIACYLGLYCEROL--GLYCEROL-3-PHOSPHATE 3-PHOSPHATIDYLTRANSFERASE-RELATED"/>
    <property type="match status" value="1"/>
</dbReference>
<accession>A0A3D8GQC3</accession>
<evidence type="ECO:0000256" key="16">
    <source>
        <dbReference type="SAM" id="Phobius"/>
    </source>
</evidence>
<comment type="catalytic activity">
    <reaction evidence="1">
        <text>a CDP-1,2-diacyl-sn-glycerol + L-serine = a 1,2-diacyl-sn-glycero-3-phospho-L-serine + CMP + H(+)</text>
        <dbReference type="Rhea" id="RHEA:16913"/>
        <dbReference type="ChEBI" id="CHEBI:15378"/>
        <dbReference type="ChEBI" id="CHEBI:33384"/>
        <dbReference type="ChEBI" id="CHEBI:57262"/>
        <dbReference type="ChEBI" id="CHEBI:58332"/>
        <dbReference type="ChEBI" id="CHEBI:60377"/>
        <dbReference type="EC" id="2.7.8.8"/>
    </reaction>
</comment>
<dbReference type="PROSITE" id="PS00379">
    <property type="entry name" value="CDP_ALCOHOL_P_TRANSF"/>
    <property type="match status" value="1"/>
</dbReference>
<keyword evidence="7 15" id="KW-0808">Transferase</keyword>
<evidence type="ECO:0000256" key="15">
    <source>
        <dbReference type="RuleBase" id="RU003750"/>
    </source>
</evidence>
<evidence type="ECO:0000256" key="2">
    <source>
        <dbReference type="ARBA" id="ARBA00004127"/>
    </source>
</evidence>
<keyword evidence="18" id="KW-1185">Reference proteome</keyword>
<proteinExistence type="inferred from homology"/>
<keyword evidence="13" id="KW-1208">Phospholipid metabolism</keyword>
<dbReference type="InterPro" id="IPR000462">
    <property type="entry name" value="CDP-OH_P_trans"/>
</dbReference>
<dbReference type="RefSeq" id="WP_115452520.1">
    <property type="nucleotide sequence ID" value="NZ_QNQT01000005.1"/>
</dbReference>
<evidence type="ECO:0000313" key="18">
    <source>
        <dbReference type="Proteomes" id="UP000257144"/>
    </source>
</evidence>
<dbReference type="InterPro" id="IPR043130">
    <property type="entry name" value="CDP-OH_PTrfase_TM_dom"/>
</dbReference>
<protein>
    <recommendedName>
        <fullName evidence="5">CDP-diacylglycerol--serine O-phosphatidyltransferase</fullName>
        <ecNumber evidence="4">2.7.8.8</ecNumber>
    </recommendedName>
    <alternativeName>
        <fullName evidence="14">Phosphatidylserine synthase</fullName>
    </alternativeName>
</protein>
<comment type="subcellular location">
    <subcellularLocation>
        <location evidence="2">Endomembrane system</location>
        <topology evidence="2">Multi-pass membrane protein</topology>
    </subcellularLocation>
</comment>
<feature type="transmembrane region" description="Helical" evidence="16">
    <location>
        <begin position="32"/>
        <end position="49"/>
    </location>
</feature>
<dbReference type="InterPro" id="IPR050324">
    <property type="entry name" value="CDP-alcohol_PTase-I"/>
</dbReference>
<organism evidence="17 18">
    <name type="scientific">Neobacillus piezotolerans</name>
    <dbReference type="NCBI Taxonomy" id="2259171"/>
    <lineage>
        <taxon>Bacteria</taxon>
        <taxon>Bacillati</taxon>
        <taxon>Bacillota</taxon>
        <taxon>Bacilli</taxon>
        <taxon>Bacillales</taxon>
        <taxon>Bacillaceae</taxon>
        <taxon>Neobacillus</taxon>
    </lineage>
</organism>
<dbReference type="AlphaFoldDB" id="A0A3D8GQC3"/>
<dbReference type="EMBL" id="QNQT01000005">
    <property type="protein sequence ID" value="RDU36527.1"/>
    <property type="molecule type" value="Genomic_DNA"/>
</dbReference>
<name>A0A3D8GQC3_9BACI</name>
<evidence type="ECO:0000313" key="17">
    <source>
        <dbReference type="EMBL" id="RDU36527.1"/>
    </source>
</evidence>
<evidence type="ECO:0000256" key="14">
    <source>
        <dbReference type="ARBA" id="ARBA00032361"/>
    </source>
</evidence>
<dbReference type="GO" id="GO:0008654">
    <property type="term" value="P:phospholipid biosynthetic process"/>
    <property type="evidence" value="ECO:0007669"/>
    <property type="project" value="UniProtKB-KW"/>
</dbReference>
<keyword evidence="12" id="KW-0594">Phospholipid biosynthesis</keyword>
<keyword evidence="6" id="KW-0444">Lipid biosynthesis</keyword>
<dbReference type="InterPro" id="IPR048254">
    <property type="entry name" value="CDP_ALCOHOL_P_TRANSF_CS"/>
</dbReference>
<dbReference type="Proteomes" id="UP000257144">
    <property type="component" value="Unassembled WGS sequence"/>
</dbReference>